<evidence type="ECO:0000256" key="1">
    <source>
        <dbReference type="ARBA" id="ARBA00006987"/>
    </source>
</evidence>
<dbReference type="Gene3D" id="3.40.190.150">
    <property type="entry name" value="Bordetella uptake gene, domain 1"/>
    <property type="match status" value="1"/>
</dbReference>
<organism evidence="3 4">
    <name type="scientific">Photobacterium rosenbergii</name>
    <dbReference type="NCBI Taxonomy" id="294936"/>
    <lineage>
        <taxon>Bacteria</taxon>
        <taxon>Pseudomonadati</taxon>
        <taxon>Pseudomonadota</taxon>
        <taxon>Gammaproteobacteria</taxon>
        <taxon>Vibrionales</taxon>
        <taxon>Vibrionaceae</taxon>
        <taxon>Photobacterium</taxon>
    </lineage>
</organism>
<protein>
    <submittedName>
        <fullName evidence="3">ABC transporter substrate-binding protein</fullName>
    </submittedName>
</protein>
<sequence>MKKLITAVMMSAVFAATSVSTATAANNYPDGPVKIIVPYSAGGGSDSVSRALAEALKPDFPKGIAVENRTGGAGSIGMSYGMNSKADGTIVTMIAPELVMLPHTGNGGDIDYKKFKPLAMVNSGYAAITVPSDSPYKNLDQLIEGAKTNNLLFGNSGTGSIWHLAGAGMEQAAGVEFTHVPFQGSSAAITSLLGHHLDGVSVSYAEVASHVEAGTLRALAVLAPNRLKDNPDVPTAKELGYDVVIGTWRGYAVPSNTPEETVDFLTKSILNAAETETFVKFMNNTNNDIEVIGTDKFAQKIANEDNFYKQLIESIGLNK</sequence>
<dbReference type="InterPro" id="IPR005064">
    <property type="entry name" value="BUG"/>
</dbReference>
<gene>
    <name evidence="3" type="ORF">C9J01_03585</name>
</gene>
<dbReference type="PANTHER" id="PTHR42928">
    <property type="entry name" value="TRICARBOXYLATE-BINDING PROTEIN"/>
    <property type="match status" value="1"/>
</dbReference>
<reference evidence="3 4" key="1">
    <citation type="submission" date="2018-03" db="EMBL/GenBank/DDBJ databases">
        <title>Whole genome sequencing of Histamine producing bacteria.</title>
        <authorList>
            <person name="Butler K."/>
        </authorList>
    </citation>
    <scope>NUCLEOTIDE SEQUENCE [LARGE SCALE GENOMIC DNA]</scope>
    <source>
        <strain evidence="3 4">DSM 19138</strain>
    </source>
</reference>
<keyword evidence="2" id="KW-0732">Signal</keyword>
<comment type="similarity">
    <text evidence="1">Belongs to the UPF0065 (bug) family.</text>
</comment>
<evidence type="ECO:0000256" key="2">
    <source>
        <dbReference type="SAM" id="SignalP"/>
    </source>
</evidence>
<evidence type="ECO:0000313" key="4">
    <source>
        <dbReference type="Proteomes" id="UP000241346"/>
    </source>
</evidence>
<dbReference type="InterPro" id="IPR042100">
    <property type="entry name" value="Bug_dom1"/>
</dbReference>
<evidence type="ECO:0000313" key="3">
    <source>
        <dbReference type="EMBL" id="PSW16100.1"/>
    </source>
</evidence>
<dbReference type="RefSeq" id="WP_107296722.1">
    <property type="nucleotide sequence ID" value="NZ_PYMB01000001.1"/>
</dbReference>
<dbReference type="PANTHER" id="PTHR42928:SF5">
    <property type="entry name" value="BLR1237 PROTEIN"/>
    <property type="match status" value="1"/>
</dbReference>
<feature type="chain" id="PRO_5015525307" evidence="2">
    <location>
        <begin position="25"/>
        <end position="319"/>
    </location>
</feature>
<dbReference type="OrthoDB" id="5171643at2"/>
<dbReference type="SUPFAM" id="SSF53850">
    <property type="entry name" value="Periplasmic binding protein-like II"/>
    <property type="match status" value="1"/>
</dbReference>
<feature type="signal peptide" evidence="2">
    <location>
        <begin position="1"/>
        <end position="24"/>
    </location>
</feature>
<comment type="caution">
    <text evidence="3">The sequence shown here is derived from an EMBL/GenBank/DDBJ whole genome shotgun (WGS) entry which is preliminary data.</text>
</comment>
<dbReference type="AlphaFoldDB" id="A0A2T3NKU4"/>
<dbReference type="Gene3D" id="3.40.190.10">
    <property type="entry name" value="Periplasmic binding protein-like II"/>
    <property type="match status" value="1"/>
</dbReference>
<dbReference type="CDD" id="cd07012">
    <property type="entry name" value="PBP2_Bug_TTT"/>
    <property type="match status" value="1"/>
</dbReference>
<dbReference type="Proteomes" id="UP000241346">
    <property type="component" value="Unassembled WGS sequence"/>
</dbReference>
<name>A0A2T3NKU4_9GAMM</name>
<dbReference type="PIRSF" id="PIRSF017082">
    <property type="entry name" value="YflP"/>
    <property type="match status" value="1"/>
</dbReference>
<accession>A0A2T3NKU4</accession>
<dbReference type="Pfam" id="PF03401">
    <property type="entry name" value="TctC"/>
    <property type="match status" value="1"/>
</dbReference>
<dbReference type="EMBL" id="PYMB01000001">
    <property type="protein sequence ID" value="PSW16100.1"/>
    <property type="molecule type" value="Genomic_DNA"/>
</dbReference>
<proteinExistence type="inferred from homology"/>